<feature type="region of interest" description="Disordered" evidence="1">
    <location>
        <begin position="160"/>
        <end position="275"/>
    </location>
</feature>
<dbReference type="Gene3D" id="2.170.16.10">
    <property type="entry name" value="Hedgehog/Intein (Hint) domain"/>
    <property type="match status" value="1"/>
</dbReference>
<feature type="compositionally biased region" description="Gly residues" evidence="1">
    <location>
        <begin position="256"/>
        <end position="275"/>
    </location>
</feature>
<feature type="compositionally biased region" description="Gly residues" evidence="1">
    <location>
        <begin position="388"/>
        <end position="410"/>
    </location>
</feature>
<dbReference type="PROSITE" id="PS50817">
    <property type="entry name" value="INTEIN_N_TER"/>
    <property type="match status" value="1"/>
</dbReference>
<dbReference type="SUPFAM" id="SSF51294">
    <property type="entry name" value="Hedgehog/intein (Hint) domain"/>
    <property type="match status" value="1"/>
</dbReference>
<dbReference type="PRINTS" id="PR01228">
    <property type="entry name" value="EGGSHELL"/>
</dbReference>
<feature type="compositionally biased region" description="Gly residues" evidence="1">
    <location>
        <begin position="341"/>
        <end position="380"/>
    </location>
</feature>
<feature type="compositionally biased region" description="Gly residues" evidence="1">
    <location>
        <begin position="181"/>
        <end position="204"/>
    </location>
</feature>
<keyword evidence="4" id="KW-1185">Reference proteome</keyword>
<feature type="compositionally biased region" description="Low complexity" evidence="1">
    <location>
        <begin position="411"/>
        <end position="420"/>
    </location>
</feature>
<feature type="region of interest" description="Disordered" evidence="1">
    <location>
        <begin position="292"/>
        <end position="325"/>
    </location>
</feature>
<dbReference type="GO" id="GO:0016539">
    <property type="term" value="P:intein-mediated protein splicing"/>
    <property type="evidence" value="ECO:0007669"/>
    <property type="project" value="InterPro"/>
</dbReference>
<feature type="compositionally biased region" description="Gly residues" evidence="1">
    <location>
        <begin position="217"/>
        <end position="244"/>
    </location>
</feature>
<dbReference type="Pfam" id="PF13403">
    <property type="entry name" value="Hint_2"/>
    <property type="match status" value="1"/>
</dbReference>
<organism evidence="3 4">
    <name type="scientific">Acidisoma cellulosilyticum</name>
    <dbReference type="NCBI Taxonomy" id="2802395"/>
    <lineage>
        <taxon>Bacteria</taxon>
        <taxon>Pseudomonadati</taxon>
        <taxon>Pseudomonadota</taxon>
        <taxon>Alphaproteobacteria</taxon>
        <taxon>Acetobacterales</taxon>
        <taxon>Acidocellaceae</taxon>
        <taxon>Acidisoma</taxon>
    </lineage>
</organism>
<feature type="domain" description="Hedgehog/Intein (Hint)" evidence="2">
    <location>
        <begin position="648"/>
        <end position="785"/>
    </location>
</feature>
<proteinExistence type="predicted"/>
<accession>A0A963Z784</accession>
<dbReference type="Proteomes" id="UP000721844">
    <property type="component" value="Unassembled WGS sequence"/>
</dbReference>
<feature type="compositionally biased region" description="Low complexity" evidence="1">
    <location>
        <begin position="292"/>
        <end position="301"/>
    </location>
</feature>
<dbReference type="AlphaFoldDB" id="A0A963Z784"/>
<dbReference type="InterPro" id="IPR036844">
    <property type="entry name" value="Hint_dom_sf"/>
</dbReference>
<protein>
    <submittedName>
        <fullName evidence="3">Hint domain-containing protein</fullName>
    </submittedName>
</protein>
<comment type="caution">
    <text evidence="3">The sequence shown here is derived from an EMBL/GenBank/DDBJ whole genome shotgun (WGS) entry which is preliminary data.</text>
</comment>
<evidence type="ECO:0000313" key="4">
    <source>
        <dbReference type="Proteomes" id="UP000721844"/>
    </source>
</evidence>
<feature type="region of interest" description="Disordered" evidence="1">
    <location>
        <begin position="341"/>
        <end position="433"/>
    </location>
</feature>
<dbReference type="InterPro" id="IPR028992">
    <property type="entry name" value="Hedgehog/Intein_dom"/>
</dbReference>
<evidence type="ECO:0000256" key="1">
    <source>
        <dbReference type="SAM" id="MobiDB-lite"/>
    </source>
</evidence>
<dbReference type="RefSeq" id="WP_264481624.1">
    <property type="nucleotide sequence ID" value="NZ_JAESVA010000011.1"/>
</dbReference>
<gene>
    <name evidence="3" type="ORF">ACELLULO517_23080</name>
</gene>
<dbReference type="InterPro" id="IPR006141">
    <property type="entry name" value="Intein_N"/>
</dbReference>
<evidence type="ECO:0000259" key="2">
    <source>
        <dbReference type="Pfam" id="PF13403"/>
    </source>
</evidence>
<evidence type="ECO:0000313" key="3">
    <source>
        <dbReference type="EMBL" id="MCB8883152.1"/>
    </source>
</evidence>
<reference evidence="3 4" key="1">
    <citation type="journal article" date="2021" name="Microorganisms">
        <title>Acidisoma silvae sp. nov. and Acidisomacellulosilytica sp. nov., Two Acidophilic Bacteria Isolated from Decaying Wood, Hydrolyzing Cellulose and Producing Poly-3-hydroxybutyrate.</title>
        <authorList>
            <person name="Mieszkin S."/>
            <person name="Pouder E."/>
            <person name="Uroz S."/>
            <person name="Simon-Colin C."/>
            <person name="Alain K."/>
        </authorList>
    </citation>
    <scope>NUCLEOTIDE SEQUENCE [LARGE SCALE GENOMIC DNA]</scope>
    <source>
        <strain evidence="3 4">HW T5.17</strain>
    </source>
</reference>
<dbReference type="EMBL" id="JAESVA010000011">
    <property type="protein sequence ID" value="MCB8883152.1"/>
    <property type="molecule type" value="Genomic_DNA"/>
</dbReference>
<sequence length="846" mass="79914">MADTDASVSTQKEFNDAILAIDETAQPGSYTISLTGDITENQAGQPGLYVLSTAPGVDVVIEGNGHTISGEGEHGGLAITTGHLSISDLTIEDTLAQGGAGGGNAGGGAGLGGGLFVGPDAVVDIDDVTLSGDAAKGGAGGAAEVAGGFGGHSSLLFPAIGGGGADGDPGTNSGSSDEAGGDGTNGADGGLGVAGGNGGSGGSGFPAPIDGDDINGSDGGSGGDGGDGGIGGAGGAGGSGGVGGNASFSPPPISGGDPGAGGDAGDAGDGGFGAGGGAGGNGGGAGAGSVGAAGPFDSGMPSDGGDGGKGSSGGDGGFGAGGGGGGSGGLGGGGGSGIGLDGANGGSGGDGGDGGNGDFGGGGAGGGPGGDGGGAGGTGSGTNDPGDPGDGGDGGQAGLAGFGGGLGADGSDGSAGPTADQSTNPLQSLGGAGGGGLGAGGGIFVAEGGQLTVDGALISGGTVTGGAAGGLSADAGKAFGDGVFIQGDTDITFAPAADKTIDIADQIADEKGSGGTAEGGLIMNGPGNLTLGASNTFTGGIKLELGKVTLAAPDAGGSGDITFTADQNATLAFTAADSPGNEIAGFGSDNFIAVTDETITSFAYAGVPEAGNLLINFADGHSTELNFLGEYTESDFKIVNNDEVTFACFLEGTLILTPDGERPVEMLKAGDEVITWTDGQPERRPLRWTGHRRLTPTRHPRPDKVQPVCIMRGAFGAGRPYRDLFVSPDHAVFVDGVLIPIKHLINGTTIRVAPRVGSIVYFHLELDSHDVILAEGLPAETYLDTGDRASFEGGETMALHPVFGSEARDVAMMHEAMGCAPLRITGYEVDRVRDRLAALAKLAAVA</sequence>
<name>A0A963Z784_9PROT</name>
<feature type="compositionally biased region" description="Gly residues" evidence="1">
    <location>
        <begin position="302"/>
        <end position="325"/>
    </location>
</feature>